<accession>A0A0P0V1I4</accession>
<evidence type="ECO:0000256" key="1">
    <source>
        <dbReference type="SAM" id="MobiDB-lite"/>
    </source>
</evidence>
<dbReference type="Gramene" id="Os01t0313600-01">
    <property type="protein sequence ID" value="Os01t0313600-01"/>
    <property type="gene ID" value="Os01g0313600"/>
</dbReference>
<sequence length="204" mass="23068">DLAETPGAATLPVVACTLRHRRRLFTLDGAATILTTAILPSPRWRRRCVQTTVAIDLHQQISSGYRSDRRPATHPSATLIGDGYQRRSRRAATSSTAPESGERTNEKRQWLSNLPWICSELRGFEASSTKAYVGLSWRRSHPWRQYGVHHQPNLKRRSPMMHLPGTVTLLECWAFSSGRARLPPHDAVNINSLSLRYRPPRRAS</sequence>
<name>A0A0P0V1I4_ORYSJ</name>
<protein>
    <submittedName>
        <fullName evidence="2">Os01g0313600 protein</fullName>
    </submittedName>
</protein>
<proteinExistence type="predicted"/>
<evidence type="ECO:0000313" key="3">
    <source>
        <dbReference type="Proteomes" id="UP000059680"/>
    </source>
</evidence>
<dbReference type="PaxDb" id="39947-A0A0P0V1I4"/>
<organism evidence="2 3">
    <name type="scientific">Oryza sativa subsp. japonica</name>
    <name type="common">Rice</name>
    <dbReference type="NCBI Taxonomy" id="39947"/>
    <lineage>
        <taxon>Eukaryota</taxon>
        <taxon>Viridiplantae</taxon>
        <taxon>Streptophyta</taxon>
        <taxon>Embryophyta</taxon>
        <taxon>Tracheophyta</taxon>
        <taxon>Spermatophyta</taxon>
        <taxon>Magnoliopsida</taxon>
        <taxon>Liliopsida</taxon>
        <taxon>Poales</taxon>
        <taxon>Poaceae</taxon>
        <taxon>BOP clade</taxon>
        <taxon>Oryzoideae</taxon>
        <taxon>Oryzeae</taxon>
        <taxon>Oryzinae</taxon>
        <taxon>Oryza</taxon>
        <taxon>Oryza sativa</taxon>
    </lineage>
</organism>
<evidence type="ECO:0000313" key="2">
    <source>
        <dbReference type="EMBL" id="BAS71797.1"/>
    </source>
</evidence>
<reference evidence="2 3" key="2">
    <citation type="journal article" date="2013" name="Plant Cell Physiol.">
        <title>Rice Annotation Project Database (RAP-DB): an integrative and interactive database for rice genomics.</title>
        <authorList>
            <person name="Sakai H."/>
            <person name="Lee S.S."/>
            <person name="Tanaka T."/>
            <person name="Numa H."/>
            <person name="Kim J."/>
            <person name="Kawahara Y."/>
            <person name="Wakimoto H."/>
            <person name="Yang C.C."/>
            <person name="Iwamoto M."/>
            <person name="Abe T."/>
            <person name="Yamada Y."/>
            <person name="Muto A."/>
            <person name="Inokuchi H."/>
            <person name="Ikemura T."/>
            <person name="Matsumoto T."/>
            <person name="Sasaki T."/>
            <person name="Itoh T."/>
        </authorList>
    </citation>
    <scope>NUCLEOTIDE SEQUENCE [LARGE SCALE GENOMIC DNA]</scope>
    <source>
        <strain evidence="3">cv. Nipponbare</strain>
    </source>
</reference>
<keyword evidence="3" id="KW-1185">Reference proteome</keyword>
<gene>
    <name evidence="2" type="ordered locus">Os01g0313600</name>
    <name evidence="2" type="ORF">OSNPB_010313600</name>
</gene>
<reference evidence="2 3" key="3">
    <citation type="journal article" date="2013" name="Rice">
        <title>Improvement of the Oryza sativa Nipponbare reference genome using next generation sequence and optical map data.</title>
        <authorList>
            <person name="Kawahara Y."/>
            <person name="de la Bastide M."/>
            <person name="Hamilton J.P."/>
            <person name="Kanamori H."/>
            <person name="McCombie W.R."/>
            <person name="Ouyang S."/>
            <person name="Schwartz D.C."/>
            <person name="Tanaka T."/>
            <person name="Wu J."/>
            <person name="Zhou S."/>
            <person name="Childs K.L."/>
            <person name="Davidson R.M."/>
            <person name="Lin H."/>
            <person name="Quesada-Ocampo L."/>
            <person name="Vaillancourt B."/>
            <person name="Sakai H."/>
            <person name="Lee S.S."/>
            <person name="Kim J."/>
            <person name="Numa H."/>
            <person name="Itoh T."/>
            <person name="Buell C.R."/>
            <person name="Matsumoto T."/>
        </authorList>
    </citation>
    <scope>NUCLEOTIDE SEQUENCE [LARGE SCALE GENOMIC DNA]</scope>
    <source>
        <strain evidence="3">cv. Nipponbare</strain>
    </source>
</reference>
<dbReference type="InParanoid" id="A0A0P0V1I4"/>
<reference evidence="3" key="1">
    <citation type="journal article" date="2005" name="Nature">
        <title>The map-based sequence of the rice genome.</title>
        <authorList>
            <consortium name="International rice genome sequencing project (IRGSP)"/>
            <person name="Matsumoto T."/>
            <person name="Wu J."/>
            <person name="Kanamori H."/>
            <person name="Katayose Y."/>
            <person name="Fujisawa M."/>
            <person name="Namiki N."/>
            <person name="Mizuno H."/>
            <person name="Yamamoto K."/>
            <person name="Antonio B.A."/>
            <person name="Baba T."/>
            <person name="Sakata K."/>
            <person name="Nagamura Y."/>
            <person name="Aoki H."/>
            <person name="Arikawa K."/>
            <person name="Arita K."/>
            <person name="Bito T."/>
            <person name="Chiden Y."/>
            <person name="Fujitsuka N."/>
            <person name="Fukunaka R."/>
            <person name="Hamada M."/>
            <person name="Harada C."/>
            <person name="Hayashi A."/>
            <person name="Hijishita S."/>
            <person name="Honda M."/>
            <person name="Hosokawa S."/>
            <person name="Ichikawa Y."/>
            <person name="Idonuma A."/>
            <person name="Iijima M."/>
            <person name="Ikeda M."/>
            <person name="Ikeno M."/>
            <person name="Ito K."/>
            <person name="Ito S."/>
            <person name="Ito T."/>
            <person name="Ito Y."/>
            <person name="Ito Y."/>
            <person name="Iwabuchi A."/>
            <person name="Kamiya K."/>
            <person name="Karasawa W."/>
            <person name="Kurita K."/>
            <person name="Katagiri S."/>
            <person name="Kikuta A."/>
            <person name="Kobayashi H."/>
            <person name="Kobayashi N."/>
            <person name="Machita K."/>
            <person name="Maehara T."/>
            <person name="Masukawa M."/>
            <person name="Mizubayashi T."/>
            <person name="Mukai Y."/>
            <person name="Nagasaki H."/>
            <person name="Nagata Y."/>
            <person name="Naito S."/>
            <person name="Nakashima M."/>
            <person name="Nakama Y."/>
            <person name="Nakamichi Y."/>
            <person name="Nakamura M."/>
            <person name="Meguro A."/>
            <person name="Negishi M."/>
            <person name="Ohta I."/>
            <person name="Ohta T."/>
            <person name="Okamoto M."/>
            <person name="Ono N."/>
            <person name="Saji S."/>
            <person name="Sakaguchi M."/>
            <person name="Sakai K."/>
            <person name="Shibata M."/>
            <person name="Shimokawa T."/>
            <person name="Song J."/>
            <person name="Takazaki Y."/>
            <person name="Terasawa K."/>
            <person name="Tsugane M."/>
            <person name="Tsuji K."/>
            <person name="Ueda S."/>
            <person name="Waki K."/>
            <person name="Yamagata H."/>
            <person name="Yamamoto M."/>
            <person name="Yamamoto S."/>
            <person name="Yamane H."/>
            <person name="Yoshiki S."/>
            <person name="Yoshihara R."/>
            <person name="Yukawa K."/>
            <person name="Zhong H."/>
            <person name="Yano M."/>
            <person name="Yuan Q."/>
            <person name="Ouyang S."/>
            <person name="Liu J."/>
            <person name="Jones K.M."/>
            <person name="Gansberger K."/>
            <person name="Moffat K."/>
            <person name="Hill J."/>
            <person name="Bera J."/>
            <person name="Fadrosh D."/>
            <person name="Jin S."/>
            <person name="Johri S."/>
            <person name="Kim M."/>
            <person name="Overton L."/>
            <person name="Reardon M."/>
            <person name="Tsitrin T."/>
            <person name="Vuong H."/>
            <person name="Weaver B."/>
            <person name="Ciecko A."/>
            <person name="Tallon L."/>
            <person name="Jackson J."/>
            <person name="Pai G."/>
            <person name="Aken S.V."/>
            <person name="Utterback T."/>
            <person name="Reidmuller S."/>
            <person name="Feldblyum T."/>
            <person name="Hsiao J."/>
            <person name="Zismann V."/>
            <person name="Iobst S."/>
            <person name="de Vazeille A.R."/>
            <person name="Buell C.R."/>
            <person name="Ying K."/>
            <person name="Li Y."/>
            <person name="Lu T."/>
            <person name="Huang Y."/>
            <person name="Zhao Q."/>
            <person name="Feng Q."/>
            <person name="Zhang L."/>
            <person name="Zhu J."/>
            <person name="Weng Q."/>
            <person name="Mu J."/>
            <person name="Lu Y."/>
            <person name="Fan D."/>
            <person name="Liu Y."/>
            <person name="Guan J."/>
            <person name="Zhang Y."/>
            <person name="Yu S."/>
            <person name="Liu X."/>
            <person name="Zhang Y."/>
            <person name="Hong G."/>
            <person name="Han B."/>
            <person name="Choisne N."/>
            <person name="Demange N."/>
            <person name="Orjeda G."/>
            <person name="Samain S."/>
            <person name="Cattolico L."/>
            <person name="Pelletier E."/>
            <person name="Couloux A."/>
            <person name="Segurens B."/>
            <person name="Wincker P."/>
            <person name="D'Hont A."/>
            <person name="Scarpelli C."/>
            <person name="Weissenbach J."/>
            <person name="Salanoubat M."/>
            <person name="Quetier F."/>
            <person name="Yu Y."/>
            <person name="Kim H.R."/>
            <person name="Rambo T."/>
            <person name="Currie J."/>
            <person name="Collura K."/>
            <person name="Luo M."/>
            <person name="Yang T."/>
            <person name="Ammiraju J.S.S."/>
            <person name="Engler F."/>
            <person name="Soderlund C."/>
            <person name="Wing R.A."/>
            <person name="Palmer L.E."/>
            <person name="de la Bastide M."/>
            <person name="Spiegel L."/>
            <person name="Nascimento L."/>
            <person name="Zutavern T."/>
            <person name="O'Shaughnessy A."/>
            <person name="Dike S."/>
            <person name="Dedhia N."/>
            <person name="Preston R."/>
            <person name="Balija V."/>
            <person name="McCombie W.R."/>
            <person name="Chow T."/>
            <person name="Chen H."/>
            <person name="Chung M."/>
            <person name="Chen C."/>
            <person name="Shaw J."/>
            <person name="Wu H."/>
            <person name="Hsiao K."/>
            <person name="Chao Y."/>
            <person name="Chu M."/>
            <person name="Cheng C."/>
            <person name="Hour A."/>
            <person name="Lee P."/>
            <person name="Lin S."/>
            <person name="Lin Y."/>
            <person name="Liou J."/>
            <person name="Liu S."/>
            <person name="Hsing Y."/>
            <person name="Raghuvanshi S."/>
            <person name="Mohanty A."/>
            <person name="Bharti A.K."/>
            <person name="Gaur A."/>
            <person name="Gupta V."/>
            <person name="Kumar D."/>
            <person name="Ravi V."/>
            <person name="Vij S."/>
            <person name="Kapur A."/>
            <person name="Khurana P."/>
            <person name="Khurana P."/>
            <person name="Khurana J.P."/>
            <person name="Tyagi A.K."/>
            <person name="Gaikwad K."/>
            <person name="Singh A."/>
            <person name="Dalal V."/>
            <person name="Srivastava S."/>
            <person name="Dixit A."/>
            <person name="Pal A.K."/>
            <person name="Ghazi I.A."/>
            <person name="Yadav M."/>
            <person name="Pandit A."/>
            <person name="Bhargava A."/>
            <person name="Sureshbabu K."/>
            <person name="Batra K."/>
            <person name="Sharma T.R."/>
            <person name="Mohapatra T."/>
            <person name="Singh N.K."/>
            <person name="Messing J."/>
            <person name="Nelson A.B."/>
            <person name="Fuks G."/>
            <person name="Kavchok S."/>
            <person name="Keizer G."/>
            <person name="Linton E."/>
            <person name="Llaca V."/>
            <person name="Song R."/>
            <person name="Tanyolac B."/>
            <person name="Young S."/>
            <person name="Ho-Il K."/>
            <person name="Hahn J.H."/>
            <person name="Sangsakoo G."/>
            <person name="Vanavichit A."/>
            <person name="de Mattos Luiz.A.T."/>
            <person name="Zimmer P.D."/>
            <person name="Malone G."/>
            <person name="Dellagostin O."/>
            <person name="de Oliveira A.C."/>
            <person name="Bevan M."/>
            <person name="Bancroft I."/>
            <person name="Minx P."/>
            <person name="Cordum H."/>
            <person name="Wilson R."/>
            <person name="Cheng Z."/>
            <person name="Jin W."/>
            <person name="Jiang J."/>
            <person name="Leong S.A."/>
            <person name="Iwama H."/>
            <person name="Gojobori T."/>
            <person name="Itoh T."/>
            <person name="Niimura Y."/>
            <person name="Fujii Y."/>
            <person name="Habara T."/>
            <person name="Sakai H."/>
            <person name="Sato Y."/>
            <person name="Wilson G."/>
            <person name="Kumar K."/>
            <person name="McCouch S."/>
            <person name="Juretic N."/>
            <person name="Hoen D."/>
            <person name="Wright S."/>
            <person name="Bruskiewich R."/>
            <person name="Bureau T."/>
            <person name="Miyao A."/>
            <person name="Hirochika H."/>
            <person name="Nishikawa T."/>
            <person name="Kadowaki K."/>
            <person name="Sugiura M."/>
            <person name="Burr B."/>
            <person name="Sasaki T."/>
        </authorList>
    </citation>
    <scope>NUCLEOTIDE SEQUENCE [LARGE SCALE GENOMIC DNA]</scope>
    <source>
        <strain evidence="3">cv. Nipponbare</strain>
    </source>
</reference>
<dbReference type="AlphaFoldDB" id="A0A0P0V1I4"/>
<feature type="region of interest" description="Disordered" evidence="1">
    <location>
        <begin position="64"/>
        <end position="106"/>
    </location>
</feature>
<dbReference type="EMBL" id="AP014957">
    <property type="protein sequence ID" value="BAS71797.1"/>
    <property type="molecule type" value="Genomic_DNA"/>
</dbReference>
<dbReference type="Proteomes" id="UP000059680">
    <property type="component" value="Chromosome 1"/>
</dbReference>
<feature type="non-terminal residue" evidence="2">
    <location>
        <position position="1"/>
    </location>
</feature>